<proteinExistence type="predicted"/>
<dbReference type="EMBL" id="VSSQ01130453">
    <property type="protein sequence ID" value="MPN58112.1"/>
    <property type="molecule type" value="Genomic_DNA"/>
</dbReference>
<organism evidence="1">
    <name type="scientific">bioreactor metagenome</name>
    <dbReference type="NCBI Taxonomy" id="1076179"/>
    <lineage>
        <taxon>unclassified sequences</taxon>
        <taxon>metagenomes</taxon>
        <taxon>ecological metagenomes</taxon>
    </lineage>
</organism>
<dbReference type="AlphaFoldDB" id="A0A645J4Q1"/>
<sequence>MENSKSLFVPTIGFIGIRFAAKAIGGHSAEVIQGERIICLRFREEEFTGFFKVLRDSGILITI</sequence>
<comment type="caution">
    <text evidence="1">The sequence shown here is derived from an EMBL/GenBank/DDBJ whole genome shotgun (WGS) entry which is preliminary data.</text>
</comment>
<accession>A0A645J4Q1</accession>
<reference evidence="1" key="1">
    <citation type="submission" date="2019-08" db="EMBL/GenBank/DDBJ databases">
        <authorList>
            <person name="Kucharzyk K."/>
            <person name="Murdoch R.W."/>
            <person name="Higgins S."/>
            <person name="Loffler F."/>
        </authorList>
    </citation>
    <scope>NUCLEOTIDE SEQUENCE</scope>
</reference>
<name>A0A645J4Q1_9ZZZZ</name>
<gene>
    <name evidence="1" type="ORF">SDC9_205813</name>
</gene>
<protein>
    <submittedName>
        <fullName evidence="1">Uncharacterized protein</fullName>
    </submittedName>
</protein>
<evidence type="ECO:0000313" key="1">
    <source>
        <dbReference type="EMBL" id="MPN58112.1"/>
    </source>
</evidence>